<reference evidence="7 8" key="1">
    <citation type="journal article" date="2014" name="Syst. Appl. Microbiol.">
        <title>Genomic insights into the taxonomic status of the three subspecies of Bacillus subtilis.</title>
        <authorList>
            <person name="Yi H."/>
            <person name="Chun J."/>
            <person name="Cha C.J."/>
        </authorList>
    </citation>
    <scope>NUCLEOTIDE SEQUENCE [LARGE SCALE GENOMIC DNA]</scope>
    <source>
        <strain evidence="7 8">KCTC 13429</strain>
    </source>
</reference>
<dbReference type="SUPFAM" id="SSF55048">
    <property type="entry name" value="Probable ACP-binding domain of malonyl-CoA ACP transacylase"/>
    <property type="match status" value="2"/>
</dbReference>
<keyword evidence="8" id="KW-1185">Reference proteome</keyword>
<dbReference type="SUPFAM" id="SSF52151">
    <property type="entry name" value="FabD/lysophospholipase-like"/>
    <property type="match status" value="2"/>
</dbReference>
<dbReference type="GO" id="GO:0004314">
    <property type="term" value="F:[acyl-carrier-protein] S-malonyltransferase activity"/>
    <property type="evidence" value="ECO:0007669"/>
    <property type="project" value="UniProtKB-EC"/>
</dbReference>
<feature type="region of interest" description="Disordered" evidence="5">
    <location>
        <begin position="640"/>
        <end position="659"/>
    </location>
</feature>
<feature type="domain" description="Malonyl-CoA:ACP transacylase (MAT)" evidence="6">
    <location>
        <begin position="8"/>
        <end position="301"/>
    </location>
</feature>
<dbReference type="InterPro" id="IPR016036">
    <property type="entry name" value="Malonyl_transacylase_ACP-bd"/>
</dbReference>
<evidence type="ECO:0000256" key="3">
    <source>
        <dbReference type="ARBA" id="ARBA00023315"/>
    </source>
</evidence>
<name>A0A9W5PDH6_9BACI</name>
<dbReference type="NCBIfam" id="TIGR00128">
    <property type="entry name" value="fabD"/>
    <property type="match status" value="1"/>
</dbReference>
<keyword evidence="2" id="KW-0808">Transferase</keyword>
<comment type="caution">
    <text evidence="7">The sequence shown here is derived from an EMBL/GenBank/DDBJ whole genome shotgun (WGS) entry which is preliminary data.</text>
</comment>
<dbReference type="EC" id="2.3.1.39" evidence="1"/>
<evidence type="ECO:0000259" key="6">
    <source>
        <dbReference type="SMART" id="SM00827"/>
    </source>
</evidence>
<dbReference type="PANTHER" id="PTHR42681:SF1">
    <property type="entry name" value="MALONYL-COA-ACYL CARRIER PROTEIN TRANSACYLASE, MITOCHONDRIAL"/>
    <property type="match status" value="1"/>
</dbReference>
<dbReference type="SMART" id="SM00827">
    <property type="entry name" value="PKS_AT"/>
    <property type="match status" value="2"/>
</dbReference>
<sequence>MQKSNILMFSGQGSQYWGMGKKLFSTDTVFRETMHRLDAIAIELKGYSIIEYIYDEKRKNANFSNILYSHPAIYMTGYAAAQTLIQKGIEPDGVIGMSLGEFTAGAVAEILSPEETMECVLKQAEILENYSQQGGMMAVLGKPLLYDTEPFLRQNTNLVSVNGRNHFVISGEIKALDQASSLMQKKGIASQKLPVCFGFHSELIDGAAQKFKEYMKHKVFKKPKITFISSVYGKELKYIPENYHWDAIREPIRFLDAVDFNEKRNPAFYIDTSPSGSLAGIAEESAADYSRSSFHAVLSPFGNEINRMEQIIKRIEEQRQKYGTGGEKQMLAYVFPGQGAQFKGMGGDIFNEFSDLVHKADAILGYSIKDLCLSDIDNKLTDTKYTQPAIYTVSALQYLKLKKEGKASPDFTAGHSLGEYTALFAAGVFDFETGLKLVAKRGELMSASSQGGMAAVIGLNENKIREVLKQFDFDQIDIANYNTSSQIVIAGAVEDIKRAAVYFEQAGATAYVVLKVGGAFHSRFMEDAKKHFAKFIEPFQFSKLNIPVISNYLARPYKQEDIKHNLIEQITHSVKWTESIRYLMGQGVTAFEEVGPGNILTKLTQTIQKNELPLIINAPEVVDFIPEDDDINSRIELTAETIPGKESTGGNSPESQLGDQSFKNDYNLKYAYLAGGMHRGISSAEMIIRLGEKGMMGFFGTAGLEIEDIEQAIISIKNGLEKSQFYGMNIQSEPDNQDKEKQLIDLYVKHDVRVIEASSYLSVNEALIYYKAQQLKEDKDGHVMPYNRIIAKVSRPEVAAAFLSPAPASIVEKMAEQGILTSQQVKWLSGIPVADDMIIEADSGSHTDQGALSVMLPFFMRMRDDMMKTNNYKKRIRIGAAGGIGTPEAAASAFLMGADFVMTGSINQCTAESGTSESVKELLSEMEIQDTAYAPSEAMFEFGAKVQVMKRGMLFPVRANKLQQLYQQFQSLDEIDDKTKIQLESKYFKKTFDEIYEDIKRTYPNLVEKADRNPKFKMLLIFKWYLRKASLFALEGEEKRRVDYQVHCGPSLGAFNQWVKGTELEAWRNRHVGEIGEKIMIEAENLLRHRLNTIFQ</sequence>
<dbReference type="InterPro" id="IPR013785">
    <property type="entry name" value="Aldolase_TIM"/>
</dbReference>
<organism evidence="7 8">
    <name type="scientific">Bacillus inaquosorum KCTC 13429</name>
    <dbReference type="NCBI Taxonomy" id="1236548"/>
    <lineage>
        <taxon>Bacteria</taxon>
        <taxon>Bacillati</taxon>
        <taxon>Bacillota</taxon>
        <taxon>Bacilli</taxon>
        <taxon>Bacillales</taxon>
        <taxon>Bacillaceae</taxon>
        <taxon>Bacillus</taxon>
    </lineage>
</organism>
<dbReference type="Gene3D" id="3.30.70.250">
    <property type="entry name" value="Malonyl-CoA ACP transacylase, ACP-binding"/>
    <property type="match status" value="1"/>
</dbReference>
<evidence type="ECO:0000256" key="2">
    <source>
        <dbReference type="ARBA" id="ARBA00022679"/>
    </source>
</evidence>
<dbReference type="Proteomes" id="UP000011182">
    <property type="component" value="Unassembled WGS sequence"/>
</dbReference>
<keyword evidence="3" id="KW-0012">Acyltransferase</keyword>
<protein>
    <recommendedName>
        <fullName evidence="1">[acyl-carrier-protein] S-malonyltransferase</fullName>
        <ecNumber evidence="1">2.3.1.39</ecNumber>
    </recommendedName>
</protein>
<dbReference type="InterPro" id="IPR014179">
    <property type="entry name" value="PfaD-like_TIM-barrel"/>
</dbReference>
<evidence type="ECO:0000313" key="7">
    <source>
        <dbReference type="EMBL" id="ELS61772.1"/>
    </source>
</evidence>
<dbReference type="Pfam" id="PF21607">
    <property type="entry name" value="FabD_helical_ins"/>
    <property type="match status" value="1"/>
</dbReference>
<dbReference type="RefSeq" id="WP_003238828.1">
    <property type="nucleotide sequence ID" value="NZ_AMXN01000003.1"/>
</dbReference>
<gene>
    <name evidence="7" type="ORF">BSI_21450</name>
</gene>
<dbReference type="EMBL" id="AMXN01000003">
    <property type="protein sequence ID" value="ELS61772.1"/>
    <property type="molecule type" value="Genomic_DNA"/>
</dbReference>
<dbReference type="InterPro" id="IPR004410">
    <property type="entry name" value="Malonyl_CoA-ACP_transAc_FabD"/>
</dbReference>
<dbReference type="InterPro" id="IPR014043">
    <property type="entry name" value="Acyl_transferase_dom"/>
</dbReference>
<dbReference type="PANTHER" id="PTHR42681">
    <property type="entry name" value="MALONYL-COA-ACYL CARRIER PROTEIN TRANSACYLASE, MITOCHONDRIAL"/>
    <property type="match status" value="1"/>
</dbReference>
<dbReference type="Gene3D" id="3.40.366.10">
    <property type="entry name" value="Malonyl-Coenzyme A Acyl Carrier Protein, domain 2"/>
    <property type="match status" value="2"/>
</dbReference>
<comment type="catalytic activity">
    <reaction evidence="4">
        <text>holo-[ACP] + malonyl-CoA = malonyl-[ACP] + CoA</text>
        <dbReference type="Rhea" id="RHEA:41792"/>
        <dbReference type="Rhea" id="RHEA-COMP:9623"/>
        <dbReference type="Rhea" id="RHEA-COMP:9685"/>
        <dbReference type="ChEBI" id="CHEBI:57287"/>
        <dbReference type="ChEBI" id="CHEBI:57384"/>
        <dbReference type="ChEBI" id="CHEBI:64479"/>
        <dbReference type="ChEBI" id="CHEBI:78449"/>
        <dbReference type="EC" id="2.3.1.39"/>
    </reaction>
</comment>
<dbReference type="InterPro" id="IPR049489">
    <property type="entry name" value="FabD-like_helical_ins"/>
</dbReference>
<evidence type="ECO:0000256" key="4">
    <source>
        <dbReference type="ARBA" id="ARBA00048462"/>
    </source>
</evidence>
<accession>A0A9W5PDH6</accession>
<dbReference type="NCBIfam" id="TIGR02814">
    <property type="entry name" value="pfaD_fam"/>
    <property type="match status" value="1"/>
</dbReference>
<feature type="domain" description="Malonyl-CoA:ACP transacylase (MAT)" evidence="6">
    <location>
        <begin position="334"/>
        <end position="681"/>
    </location>
</feature>
<evidence type="ECO:0000256" key="1">
    <source>
        <dbReference type="ARBA" id="ARBA00013258"/>
    </source>
</evidence>
<dbReference type="CDD" id="cd04742">
    <property type="entry name" value="NPD_FabD"/>
    <property type="match status" value="1"/>
</dbReference>
<dbReference type="Pfam" id="PF00698">
    <property type="entry name" value="Acyl_transf_1"/>
    <property type="match status" value="2"/>
</dbReference>
<dbReference type="GO" id="GO:0006633">
    <property type="term" value="P:fatty acid biosynthetic process"/>
    <property type="evidence" value="ECO:0007669"/>
    <property type="project" value="TreeGrafter"/>
</dbReference>
<dbReference type="InterPro" id="IPR001227">
    <property type="entry name" value="Ac_transferase_dom_sf"/>
</dbReference>
<evidence type="ECO:0000313" key="8">
    <source>
        <dbReference type="Proteomes" id="UP000011182"/>
    </source>
</evidence>
<dbReference type="InterPro" id="IPR050858">
    <property type="entry name" value="Mal-CoA-ACP_Trans/PKS_FabD"/>
</dbReference>
<proteinExistence type="predicted"/>
<dbReference type="AlphaFoldDB" id="A0A9W5PDH6"/>
<dbReference type="SUPFAM" id="SSF51412">
    <property type="entry name" value="Inosine monophosphate dehydrogenase (IMPDH)"/>
    <property type="match status" value="1"/>
</dbReference>
<evidence type="ECO:0000256" key="5">
    <source>
        <dbReference type="SAM" id="MobiDB-lite"/>
    </source>
</evidence>
<feature type="compositionally biased region" description="Polar residues" evidence="5">
    <location>
        <begin position="648"/>
        <end position="659"/>
    </location>
</feature>
<dbReference type="GO" id="GO:0005829">
    <property type="term" value="C:cytosol"/>
    <property type="evidence" value="ECO:0007669"/>
    <property type="project" value="TreeGrafter"/>
</dbReference>
<dbReference type="Gene3D" id="3.20.20.70">
    <property type="entry name" value="Aldolase class I"/>
    <property type="match status" value="1"/>
</dbReference>
<dbReference type="InterPro" id="IPR016035">
    <property type="entry name" value="Acyl_Trfase/lysoPLipase"/>
</dbReference>